<dbReference type="Gene3D" id="3.10.450.60">
    <property type="match status" value="1"/>
</dbReference>
<evidence type="ECO:0000256" key="10">
    <source>
        <dbReference type="ARBA" id="ARBA00023098"/>
    </source>
</evidence>
<dbReference type="Gene3D" id="2.60.60.20">
    <property type="entry name" value="PLAT/LH2 domain"/>
    <property type="match status" value="1"/>
</dbReference>
<feature type="domain" description="PLAT" evidence="15">
    <location>
        <begin position="116"/>
        <end position="239"/>
    </location>
</feature>
<dbReference type="Gene3D" id="4.10.375.10">
    <property type="entry name" value="Lipoxygenase-1, Domain 2"/>
    <property type="match status" value="1"/>
</dbReference>
<evidence type="ECO:0000313" key="18">
    <source>
        <dbReference type="Proteomes" id="UP000077202"/>
    </source>
</evidence>
<name>A0A176W5H8_MARPO</name>
<dbReference type="GO" id="GO:0006633">
    <property type="term" value="P:fatty acid biosynthetic process"/>
    <property type="evidence" value="ECO:0007669"/>
    <property type="project" value="UniProtKB-KW"/>
</dbReference>
<dbReference type="InterPro" id="IPR000907">
    <property type="entry name" value="LipOase"/>
</dbReference>
<dbReference type="PROSITE" id="PS00711">
    <property type="entry name" value="LIPOXYGENASE_1"/>
    <property type="match status" value="1"/>
</dbReference>
<feature type="compositionally biased region" description="Basic residues" evidence="14">
    <location>
        <begin position="322"/>
        <end position="335"/>
    </location>
</feature>
<dbReference type="PANTHER" id="PTHR11771">
    <property type="entry name" value="LIPOXYGENASE"/>
    <property type="match status" value="1"/>
</dbReference>
<dbReference type="GO" id="GO:0031408">
    <property type="term" value="P:oxylipin biosynthetic process"/>
    <property type="evidence" value="ECO:0007669"/>
    <property type="project" value="UniProtKB-KW"/>
</dbReference>
<keyword evidence="10" id="KW-0443">Lipid metabolism</keyword>
<dbReference type="InterPro" id="IPR036226">
    <property type="entry name" value="LipOase_C_sf"/>
</dbReference>
<feature type="domain" description="Lipoxygenase" evidence="16">
    <location>
        <begin position="255"/>
        <end position="965"/>
    </location>
</feature>
<evidence type="ECO:0000256" key="3">
    <source>
        <dbReference type="ARBA" id="ARBA00022516"/>
    </source>
</evidence>
<evidence type="ECO:0000256" key="7">
    <source>
        <dbReference type="ARBA" id="ARBA00022964"/>
    </source>
</evidence>
<evidence type="ECO:0000256" key="6">
    <source>
        <dbReference type="ARBA" id="ARBA00022832"/>
    </source>
</evidence>
<dbReference type="Proteomes" id="UP000077202">
    <property type="component" value="Unassembled WGS sequence"/>
</dbReference>
<dbReference type="EMBL" id="LVLJ01001743">
    <property type="protein sequence ID" value="OAE28288.1"/>
    <property type="molecule type" value="Genomic_DNA"/>
</dbReference>
<comment type="similarity">
    <text evidence="2 13">Belongs to the lipoxygenase family.</text>
</comment>
<keyword evidence="11" id="KW-0275">Fatty acid biosynthesis</keyword>
<keyword evidence="3" id="KW-0444">Lipid biosynthesis</keyword>
<keyword evidence="8 13" id="KW-0560">Oxidoreductase</keyword>
<feature type="region of interest" description="Disordered" evidence="14">
    <location>
        <begin position="49"/>
        <end position="74"/>
    </location>
</feature>
<dbReference type="GO" id="GO:0046872">
    <property type="term" value="F:metal ion binding"/>
    <property type="evidence" value="ECO:0007669"/>
    <property type="project" value="UniProtKB-KW"/>
</dbReference>
<dbReference type="InterPro" id="IPR036392">
    <property type="entry name" value="PLAT/LH2_dom_sf"/>
</dbReference>
<keyword evidence="4 13" id="KW-0479">Metal-binding</keyword>
<accession>A0A176W5H8</accession>
<dbReference type="PROSITE" id="PS51393">
    <property type="entry name" value="LIPOXYGENASE_3"/>
    <property type="match status" value="1"/>
</dbReference>
<feature type="region of interest" description="Disordered" evidence="14">
    <location>
        <begin position="319"/>
        <end position="349"/>
    </location>
</feature>
<dbReference type="Gene3D" id="1.20.245.10">
    <property type="entry name" value="Lipoxygenase-1, Domain 5"/>
    <property type="match status" value="1"/>
</dbReference>
<evidence type="ECO:0000259" key="15">
    <source>
        <dbReference type="PROSITE" id="PS50095"/>
    </source>
</evidence>
<dbReference type="SUPFAM" id="SSF49723">
    <property type="entry name" value="Lipase/lipooxygenase domain (PLAT/LH2 domain)"/>
    <property type="match status" value="1"/>
</dbReference>
<dbReference type="Pfam" id="PF00305">
    <property type="entry name" value="Lipoxygenase"/>
    <property type="match status" value="1"/>
</dbReference>
<dbReference type="Gene3D" id="4.10.372.10">
    <property type="entry name" value="Lipoxygenase-1, Domain 3"/>
    <property type="match status" value="1"/>
</dbReference>
<dbReference type="Pfam" id="PF01477">
    <property type="entry name" value="PLAT"/>
    <property type="match status" value="1"/>
</dbReference>
<keyword evidence="9 13" id="KW-0408">Iron</keyword>
<dbReference type="GO" id="GO:0016702">
    <property type="term" value="F:oxidoreductase activity, acting on single donors with incorporation of molecular oxygen, incorporation of two atoms of oxygen"/>
    <property type="evidence" value="ECO:0007669"/>
    <property type="project" value="InterPro"/>
</dbReference>
<dbReference type="InterPro" id="IPR013819">
    <property type="entry name" value="LipOase_C"/>
</dbReference>
<evidence type="ECO:0000256" key="8">
    <source>
        <dbReference type="ARBA" id="ARBA00023002"/>
    </source>
</evidence>
<keyword evidence="18" id="KW-1185">Reference proteome</keyword>
<dbReference type="InterPro" id="IPR001024">
    <property type="entry name" value="PLAT/LH2_dom"/>
</dbReference>
<evidence type="ECO:0000256" key="1">
    <source>
        <dbReference type="ARBA" id="ARBA00001962"/>
    </source>
</evidence>
<keyword evidence="7 13" id="KW-0223">Dioxygenase</keyword>
<evidence type="ECO:0000256" key="13">
    <source>
        <dbReference type="RuleBase" id="RU003974"/>
    </source>
</evidence>
<dbReference type="AlphaFoldDB" id="A0A176W5H8"/>
<dbReference type="SUPFAM" id="SSF48484">
    <property type="entry name" value="Lipoxigenase"/>
    <property type="match status" value="1"/>
</dbReference>
<keyword evidence="5" id="KW-0925">Oxylipin biosynthesis</keyword>
<comment type="caution">
    <text evidence="17">The sequence shown here is derived from an EMBL/GenBank/DDBJ whole genome shotgun (WGS) entry which is preliminary data.</text>
</comment>
<feature type="compositionally biased region" description="Polar residues" evidence="14">
    <location>
        <begin position="49"/>
        <end position="68"/>
    </location>
</feature>
<dbReference type="GO" id="GO:0034440">
    <property type="term" value="P:lipid oxidation"/>
    <property type="evidence" value="ECO:0007669"/>
    <property type="project" value="InterPro"/>
</dbReference>
<dbReference type="PROSITE" id="PS50095">
    <property type="entry name" value="PLAT"/>
    <property type="match status" value="1"/>
</dbReference>
<feature type="compositionally biased region" description="Basic and acidic residues" evidence="14">
    <location>
        <begin position="921"/>
        <end position="932"/>
    </location>
</feature>
<dbReference type="InterPro" id="IPR001246">
    <property type="entry name" value="LipOase_plant"/>
</dbReference>
<evidence type="ECO:0000256" key="11">
    <source>
        <dbReference type="ARBA" id="ARBA00023160"/>
    </source>
</evidence>
<dbReference type="InterPro" id="IPR020833">
    <property type="entry name" value="LipOase_Fe_BS"/>
</dbReference>
<evidence type="ECO:0000256" key="9">
    <source>
        <dbReference type="ARBA" id="ARBA00023004"/>
    </source>
</evidence>
<reference evidence="17" key="1">
    <citation type="submission" date="2016-03" db="EMBL/GenBank/DDBJ databases">
        <title>Mechanisms controlling the formation of the plant cell surface in tip-growing cells are functionally conserved among land plants.</title>
        <authorList>
            <person name="Honkanen S."/>
            <person name="Jones V.A."/>
            <person name="Morieri G."/>
            <person name="Champion C."/>
            <person name="Hetherington A.J."/>
            <person name="Kelly S."/>
            <person name="Saint-Marcoux D."/>
            <person name="Proust H."/>
            <person name="Prescott H."/>
            <person name="Dolan L."/>
        </authorList>
    </citation>
    <scope>NUCLEOTIDE SEQUENCE [LARGE SCALE GENOMIC DNA]</scope>
    <source>
        <tissue evidence="17">Whole gametophyte</tissue>
    </source>
</reference>
<dbReference type="InterPro" id="IPR027433">
    <property type="entry name" value="Lipoxygenase_dom_3"/>
</dbReference>
<evidence type="ECO:0008006" key="19">
    <source>
        <dbReference type="Google" id="ProtNLM"/>
    </source>
</evidence>
<protein>
    <recommendedName>
        <fullName evidence="19">Lipoxygenase</fullName>
    </recommendedName>
</protein>
<evidence type="ECO:0000256" key="5">
    <source>
        <dbReference type="ARBA" id="ARBA00022767"/>
    </source>
</evidence>
<dbReference type="PRINTS" id="PR00087">
    <property type="entry name" value="LIPOXYGENASE"/>
</dbReference>
<feature type="region of interest" description="Disordered" evidence="14">
    <location>
        <begin position="921"/>
        <end position="948"/>
    </location>
</feature>
<evidence type="ECO:0000313" key="17">
    <source>
        <dbReference type="EMBL" id="OAE28288.1"/>
    </source>
</evidence>
<proteinExistence type="inferred from homology"/>
<dbReference type="SMART" id="SM00308">
    <property type="entry name" value="LH2"/>
    <property type="match status" value="1"/>
</dbReference>
<evidence type="ECO:0000256" key="12">
    <source>
        <dbReference type="PROSITE-ProRule" id="PRU00152"/>
    </source>
</evidence>
<dbReference type="PRINTS" id="PR00468">
    <property type="entry name" value="PLTLPOXGNASE"/>
</dbReference>
<evidence type="ECO:0000259" key="16">
    <source>
        <dbReference type="PROSITE" id="PS51393"/>
    </source>
</evidence>
<gene>
    <name evidence="17" type="ORF">AXG93_223s1240</name>
</gene>
<keyword evidence="6" id="KW-0276">Fatty acid metabolism</keyword>
<comment type="caution">
    <text evidence="12">Lacks conserved residue(s) required for the propagation of feature annotation.</text>
</comment>
<evidence type="ECO:0000256" key="2">
    <source>
        <dbReference type="ARBA" id="ARBA00009419"/>
    </source>
</evidence>
<comment type="cofactor">
    <cofactor evidence="1 13">
        <name>Fe cation</name>
        <dbReference type="ChEBI" id="CHEBI:24875"/>
    </cofactor>
</comment>
<evidence type="ECO:0000256" key="14">
    <source>
        <dbReference type="SAM" id="MobiDB-lite"/>
    </source>
</evidence>
<organism evidence="17 18">
    <name type="scientific">Marchantia polymorpha subsp. ruderalis</name>
    <dbReference type="NCBI Taxonomy" id="1480154"/>
    <lineage>
        <taxon>Eukaryota</taxon>
        <taxon>Viridiplantae</taxon>
        <taxon>Streptophyta</taxon>
        <taxon>Embryophyta</taxon>
        <taxon>Marchantiophyta</taxon>
        <taxon>Marchantiopsida</taxon>
        <taxon>Marchantiidae</taxon>
        <taxon>Marchantiales</taxon>
        <taxon>Marchantiaceae</taxon>
        <taxon>Marchantia</taxon>
    </lineage>
</organism>
<sequence>MSAGSNQKFKMLSVRAPFRVPAHAVAPSNPCATPSACTRSSVCSKSSSLMGTAVQSGPHENSMSQQLPQGHGKSLHPVRAGLRDLVPDPLNLLHHKKDQVQVEGVMLISNRTVLDFDNPVASLVDKNVDLLGLGKIQFQLVSEDLDKNGKPKLTEAAVVENYALSNISPLAGQKKYRINFQVDPDFGKIGAVVVRNNHLNEFFLHSLCLKLDGGEVVDFFCNSWVNPESYELQFKGIRGINYTPLPDRVFFLNKARLPEDTPPGLKGYREEDLKNLRGNGKGMRVFSDRIYDYDVYNDLGRPESFHPVMRPVLGGDNLPYPRRCRTGRGHSKTKNPARPSDPPSEKEMGSEGIIALGPLVGLMDFYVPCDEFFGGEKTSAFLAVGLKSVAHSIVPILKDLFTGDRTAHFDSIQDFKDLYAKGVKLDTSQEAKDGPLVFVDSLCNAAGDDKRILKFPVPQVFANSDFAWNEDEELGRQTLAGLNPVVIQALTQYPPKSTMNLPEDVYGPNSVLTDEQILPYLEGLSVHEAIDAKKLFIIDYHDPFAVYLPKILKLGDKKKGYAPRAIFFYNKEGAMMPIAIELSKPEGSTFKHTVYTAPLRKGDRNPYWDLAKAHFSSIDFGYHELISHWLRTHAVMEPFVIATRRQLSTMHPIYSLLDPCFKNTMMINAAARVALINATGIIELFFLPGEYSMEMSAVMYGLTWTFEKQALPNDLVSRGMAVPDETQKAGVKLVIDDYPFAEDGLDLWVALHDWITEYVNIAYKSDEAVRGDKELQAWWNEIVTVGHADIKTGWPKADSRASLVDICCTIHWIAGPHHAAVNFGQYSYAGFMPNKPSTCLRWIPEEGTAEAQELEQDPFLFLLKTVATEIIALPIMTTVELLAQHGTDEEYLGDRNELWTSDPQVQQAFKKHSERIEALQSEFEKRNSDSTKRNRSGPAKVPYTLLYPKSGPGLTGRGVPNSISI</sequence>
<evidence type="ECO:0000256" key="4">
    <source>
        <dbReference type="ARBA" id="ARBA00022723"/>
    </source>
</evidence>